<proteinExistence type="predicted"/>
<evidence type="ECO:0000313" key="2">
    <source>
        <dbReference type="EMBL" id="KAJ1356894.1"/>
    </source>
</evidence>
<dbReference type="EMBL" id="JAHQIW010002959">
    <property type="protein sequence ID" value="KAJ1356894.1"/>
    <property type="molecule type" value="Genomic_DNA"/>
</dbReference>
<dbReference type="EMBL" id="JAHQIW010002312">
    <property type="protein sequence ID" value="KAJ1355062.1"/>
    <property type="molecule type" value="Genomic_DNA"/>
</dbReference>
<reference evidence="3" key="1">
    <citation type="submission" date="2021-06" db="EMBL/GenBank/DDBJ databases">
        <title>Parelaphostrongylus tenuis whole genome reference sequence.</title>
        <authorList>
            <person name="Garwood T.J."/>
            <person name="Larsen P.A."/>
            <person name="Fountain-Jones N.M."/>
            <person name="Garbe J.R."/>
            <person name="Macchietto M.G."/>
            <person name="Kania S.A."/>
            <person name="Gerhold R.W."/>
            <person name="Richards J.E."/>
            <person name="Wolf T.M."/>
        </authorList>
    </citation>
    <scope>NUCLEOTIDE SEQUENCE</scope>
    <source>
        <strain evidence="3">MNPRO001-30</strain>
        <tissue evidence="3">Meninges</tissue>
    </source>
</reference>
<evidence type="ECO:0000313" key="1">
    <source>
        <dbReference type="EMBL" id="KAJ1355062.1"/>
    </source>
</evidence>
<dbReference type="AlphaFoldDB" id="A0AAD5ME26"/>
<dbReference type="Proteomes" id="UP001196413">
    <property type="component" value="Unassembled WGS sequence"/>
</dbReference>
<comment type="caution">
    <text evidence="3">The sequence shown here is derived from an EMBL/GenBank/DDBJ whole genome shotgun (WGS) entry which is preliminary data.</text>
</comment>
<keyword evidence="4" id="KW-1185">Reference proteome</keyword>
<dbReference type="EMBL" id="JAHQIW010002960">
    <property type="protein sequence ID" value="KAJ1356895.1"/>
    <property type="molecule type" value="Genomic_DNA"/>
</dbReference>
<name>A0AAD5ME26_PARTN</name>
<protein>
    <submittedName>
        <fullName evidence="3">Uncharacterized protein</fullName>
    </submittedName>
</protein>
<accession>A0AAD5ME26</accession>
<evidence type="ECO:0000313" key="4">
    <source>
        <dbReference type="Proteomes" id="UP001196413"/>
    </source>
</evidence>
<evidence type="ECO:0000313" key="3">
    <source>
        <dbReference type="EMBL" id="KAJ1356895.1"/>
    </source>
</evidence>
<organism evidence="3 4">
    <name type="scientific">Parelaphostrongylus tenuis</name>
    <name type="common">Meningeal worm</name>
    <dbReference type="NCBI Taxonomy" id="148309"/>
    <lineage>
        <taxon>Eukaryota</taxon>
        <taxon>Metazoa</taxon>
        <taxon>Ecdysozoa</taxon>
        <taxon>Nematoda</taxon>
        <taxon>Chromadorea</taxon>
        <taxon>Rhabditida</taxon>
        <taxon>Rhabditina</taxon>
        <taxon>Rhabditomorpha</taxon>
        <taxon>Strongyloidea</taxon>
        <taxon>Metastrongylidae</taxon>
        <taxon>Parelaphostrongylus</taxon>
    </lineage>
</organism>
<gene>
    <name evidence="1" type="ORF">KIN20_012248</name>
    <name evidence="2" type="ORF">KIN20_014745</name>
    <name evidence="3" type="ORF">KIN20_014804</name>
</gene>
<sequence>MATSLDLWNGLRARHHARNRPPSWTTAALEGNKGKMMGLALPVKTCLQVFKYRQTMGLPSSLLTSSLPLIHAGRVHQFHSTPPPLPN</sequence>